<accession>A0A5J4KXJ6</accession>
<organism evidence="1">
    <name type="scientific">hot springs metagenome</name>
    <dbReference type="NCBI Taxonomy" id="433727"/>
    <lineage>
        <taxon>unclassified sequences</taxon>
        <taxon>metagenomes</taxon>
        <taxon>ecological metagenomes</taxon>
    </lineage>
</organism>
<sequence>MTMVIIDLSTFYSSTGTAKLSELGNYIQKARDLAGEGNEIILTGAAPVWLYLKIAHALHGRARKLVYRSPVTGDVIIFDHSPD</sequence>
<dbReference type="InterPro" id="IPR013409">
    <property type="entry name" value="CRISPR-assoc_prot_Crn3/Csx3"/>
</dbReference>
<dbReference type="Pfam" id="PF09620">
    <property type="entry name" value="Cas_csx3"/>
    <property type="match status" value="1"/>
</dbReference>
<gene>
    <name evidence="1" type="ORF">A45J_2079</name>
</gene>
<reference evidence="1" key="1">
    <citation type="submission" date="2019-10" db="EMBL/GenBank/DDBJ databases">
        <title>Metagenomic sequencing of thiosulfate-disproportionating enrichment culture.</title>
        <authorList>
            <person name="Umezawa K."/>
            <person name="Kojima H."/>
            <person name="Fukui M."/>
        </authorList>
    </citation>
    <scope>NUCLEOTIDE SEQUENCE</scope>
    <source>
        <strain evidence="1">45J</strain>
    </source>
</reference>
<evidence type="ECO:0000313" key="1">
    <source>
        <dbReference type="EMBL" id="GER94318.1"/>
    </source>
</evidence>
<protein>
    <recommendedName>
        <fullName evidence="2">CRISPR-associated protein Csx3</fullName>
    </recommendedName>
</protein>
<proteinExistence type="predicted"/>
<name>A0A5J4KXJ6_9ZZZZ</name>
<evidence type="ECO:0008006" key="2">
    <source>
        <dbReference type="Google" id="ProtNLM"/>
    </source>
</evidence>
<dbReference type="AlphaFoldDB" id="A0A5J4KXJ6"/>
<comment type="caution">
    <text evidence="1">The sequence shown here is derived from an EMBL/GenBank/DDBJ whole genome shotgun (WGS) entry which is preliminary data.</text>
</comment>
<dbReference type="EMBL" id="BLAB01000001">
    <property type="protein sequence ID" value="GER94318.1"/>
    <property type="molecule type" value="Genomic_DNA"/>
</dbReference>